<feature type="domain" description="At2g23090-like zinc-binding" evidence="2">
    <location>
        <begin position="39"/>
        <end position="76"/>
    </location>
</feature>
<sequence length="79" mass="8527">MGGGNGQKAAKARERNQARAAAEAKGSQNKTNAAAMSVICKTCFQSFLCNASPVVLKQHAENKHPKHNFYDCFPHLKPA</sequence>
<dbReference type="Pfam" id="PF12907">
    <property type="entry name" value="zf-met2"/>
    <property type="match status" value="1"/>
</dbReference>
<evidence type="ECO:0000259" key="2">
    <source>
        <dbReference type="Pfam" id="PF12907"/>
    </source>
</evidence>
<dbReference type="SUPFAM" id="SSF118359">
    <property type="entry name" value="Expressed protein At2g23090/F21P24.15"/>
    <property type="match status" value="1"/>
</dbReference>
<dbReference type="PANTHER" id="PTHR33788:SF1">
    <property type="entry name" value="ZINC-BINDING PROTEIN"/>
    <property type="match status" value="1"/>
</dbReference>
<evidence type="ECO:0000313" key="4">
    <source>
        <dbReference type="Proteomes" id="UP000815325"/>
    </source>
</evidence>
<accession>A0ABQ7GZH9</accession>
<protein>
    <submittedName>
        <fullName evidence="3">At2g23090 like protein</fullName>
    </submittedName>
</protein>
<dbReference type="InterPro" id="IPR026939">
    <property type="entry name" value="ZNF706/At2g23090_sf"/>
</dbReference>
<organism evidence="3 4">
    <name type="scientific">Dunaliella salina</name>
    <name type="common">Green alga</name>
    <name type="synonym">Protococcus salinus</name>
    <dbReference type="NCBI Taxonomy" id="3046"/>
    <lineage>
        <taxon>Eukaryota</taxon>
        <taxon>Viridiplantae</taxon>
        <taxon>Chlorophyta</taxon>
        <taxon>core chlorophytes</taxon>
        <taxon>Chlorophyceae</taxon>
        <taxon>CS clade</taxon>
        <taxon>Chlamydomonadales</taxon>
        <taxon>Dunaliellaceae</taxon>
        <taxon>Dunaliella</taxon>
    </lineage>
</organism>
<dbReference type="Proteomes" id="UP000815325">
    <property type="component" value="Unassembled WGS sequence"/>
</dbReference>
<keyword evidence="4" id="KW-1185">Reference proteome</keyword>
<gene>
    <name evidence="3" type="ORF">DUNSADRAFT_18061</name>
</gene>
<dbReference type="PANTHER" id="PTHR33788">
    <property type="entry name" value="OS07G0114300 PROTEIN"/>
    <property type="match status" value="1"/>
</dbReference>
<comment type="caution">
    <text evidence="3">The sequence shown here is derived from an EMBL/GenBank/DDBJ whole genome shotgun (WGS) entry which is preliminary data.</text>
</comment>
<dbReference type="Gene3D" id="4.10.1050.10">
    <property type="entry name" value="At2g23090-like"/>
    <property type="match status" value="1"/>
</dbReference>
<evidence type="ECO:0000256" key="1">
    <source>
        <dbReference type="SAM" id="MobiDB-lite"/>
    </source>
</evidence>
<dbReference type="InterPro" id="IPR039713">
    <property type="entry name" value="At2g23090-like"/>
</dbReference>
<proteinExistence type="predicted"/>
<dbReference type="InterPro" id="IPR039438">
    <property type="entry name" value="At2g23090-like_Znf"/>
</dbReference>
<feature type="region of interest" description="Disordered" evidence="1">
    <location>
        <begin position="1"/>
        <end position="31"/>
    </location>
</feature>
<dbReference type="EMBL" id="MU069526">
    <property type="protein sequence ID" value="KAF5840024.1"/>
    <property type="molecule type" value="Genomic_DNA"/>
</dbReference>
<reference evidence="3" key="1">
    <citation type="submission" date="2017-08" db="EMBL/GenBank/DDBJ databases">
        <authorList>
            <person name="Polle J.E."/>
            <person name="Barry K."/>
            <person name="Cushman J."/>
            <person name="Schmutz J."/>
            <person name="Tran D."/>
            <person name="Hathwaick L.T."/>
            <person name="Yim W.C."/>
            <person name="Jenkins J."/>
            <person name="Mckie-Krisberg Z.M."/>
            <person name="Prochnik S."/>
            <person name="Lindquist E."/>
            <person name="Dockter R.B."/>
            <person name="Adam C."/>
            <person name="Molina H."/>
            <person name="Bunkerborg J."/>
            <person name="Jin E."/>
            <person name="Buchheim M."/>
            <person name="Magnuson J."/>
        </authorList>
    </citation>
    <scope>NUCLEOTIDE SEQUENCE</scope>
    <source>
        <strain evidence="3">CCAP 19/18</strain>
    </source>
</reference>
<evidence type="ECO:0000313" key="3">
    <source>
        <dbReference type="EMBL" id="KAF5840024.1"/>
    </source>
</evidence>
<name>A0ABQ7GZH9_DUNSA</name>